<accession>X6MQT7</accession>
<organism evidence="2 3">
    <name type="scientific">Reticulomyxa filosa</name>
    <dbReference type="NCBI Taxonomy" id="46433"/>
    <lineage>
        <taxon>Eukaryota</taxon>
        <taxon>Sar</taxon>
        <taxon>Rhizaria</taxon>
        <taxon>Retaria</taxon>
        <taxon>Foraminifera</taxon>
        <taxon>Monothalamids</taxon>
        <taxon>Reticulomyxidae</taxon>
        <taxon>Reticulomyxa</taxon>
    </lineage>
</organism>
<evidence type="ECO:0000313" key="3">
    <source>
        <dbReference type="Proteomes" id="UP000023152"/>
    </source>
</evidence>
<comment type="caution">
    <text evidence="2">The sequence shown here is derived from an EMBL/GenBank/DDBJ whole genome shotgun (WGS) entry which is preliminary data.</text>
</comment>
<keyword evidence="3" id="KW-1185">Reference proteome</keyword>
<dbReference type="Gene3D" id="2.30.30.490">
    <property type="match status" value="1"/>
</dbReference>
<evidence type="ECO:0000313" key="2">
    <source>
        <dbReference type="EMBL" id="ETO16358.1"/>
    </source>
</evidence>
<feature type="region of interest" description="Disordered" evidence="1">
    <location>
        <begin position="254"/>
        <end position="294"/>
    </location>
</feature>
<dbReference type="Proteomes" id="UP000023152">
    <property type="component" value="Unassembled WGS sequence"/>
</dbReference>
<feature type="region of interest" description="Disordered" evidence="1">
    <location>
        <begin position="1"/>
        <end position="70"/>
    </location>
</feature>
<feature type="compositionally biased region" description="Basic and acidic residues" evidence="1">
    <location>
        <begin position="17"/>
        <end position="50"/>
    </location>
</feature>
<gene>
    <name evidence="2" type="ORF">RFI_20992</name>
</gene>
<feature type="compositionally biased region" description="Basic and acidic residues" evidence="1">
    <location>
        <begin position="257"/>
        <end position="268"/>
    </location>
</feature>
<proteinExistence type="predicted"/>
<protein>
    <recommendedName>
        <fullName evidence="4">BAH domain-containing protein</fullName>
    </recommendedName>
</protein>
<dbReference type="AlphaFoldDB" id="X6MQT7"/>
<evidence type="ECO:0000256" key="1">
    <source>
        <dbReference type="SAM" id="MobiDB-lite"/>
    </source>
</evidence>
<sequence length="294" mass="33891">MESERVHGNSAHLTPIKTDDHWNTTNIERSEDKEDESAKNRSASDPKADNNDTMLPLGSNANISKSVKGSSASPVGISCWEDWLAVNDEASQEGERAKDSDYQMGVEISEDEKRKYVLGLLHGSEEMALGDFVCIQMKDKKIALGNWKKQNIFFCFYFLSFPLYIYRDKATGKNQFEATIFVRLETTKNKSLQRNKRELLQLALEPRVFDVSRISRPVDIWFPPKNMDLKVIEERTRGRDCYFVRYIQDPRTSQIRDVPENSEPKEPKTTSSVGRRRIILFISPDKNKQETKKN</sequence>
<feature type="compositionally biased region" description="Polar residues" evidence="1">
    <location>
        <begin position="59"/>
        <end position="70"/>
    </location>
</feature>
<evidence type="ECO:0008006" key="4">
    <source>
        <dbReference type="Google" id="ProtNLM"/>
    </source>
</evidence>
<dbReference type="EMBL" id="ASPP01018330">
    <property type="protein sequence ID" value="ETO16358.1"/>
    <property type="molecule type" value="Genomic_DNA"/>
</dbReference>
<dbReference type="InterPro" id="IPR043151">
    <property type="entry name" value="BAH_sf"/>
</dbReference>
<reference evidence="2 3" key="1">
    <citation type="journal article" date="2013" name="Curr. Biol.">
        <title>The Genome of the Foraminiferan Reticulomyxa filosa.</title>
        <authorList>
            <person name="Glockner G."/>
            <person name="Hulsmann N."/>
            <person name="Schleicher M."/>
            <person name="Noegel A.A."/>
            <person name="Eichinger L."/>
            <person name="Gallinger C."/>
            <person name="Pawlowski J."/>
            <person name="Sierra R."/>
            <person name="Euteneuer U."/>
            <person name="Pillet L."/>
            <person name="Moustafa A."/>
            <person name="Platzer M."/>
            <person name="Groth M."/>
            <person name="Szafranski K."/>
            <person name="Schliwa M."/>
        </authorList>
    </citation>
    <scope>NUCLEOTIDE SEQUENCE [LARGE SCALE GENOMIC DNA]</scope>
</reference>
<name>X6MQT7_RETFI</name>
<feature type="compositionally biased region" description="Basic and acidic residues" evidence="1">
    <location>
        <begin position="285"/>
        <end position="294"/>
    </location>
</feature>